<dbReference type="NCBIfam" id="NF041496">
    <property type="entry name" value="MobQ"/>
    <property type="match status" value="1"/>
</dbReference>
<dbReference type="AlphaFoldDB" id="A0A935C552"/>
<accession>A0A935C552</accession>
<reference evidence="4" key="1">
    <citation type="submission" date="2021-01" db="EMBL/GenBank/DDBJ databases">
        <title>Genome public.</title>
        <authorList>
            <person name="Liu C."/>
            <person name="Sun Q."/>
        </authorList>
    </citation>
    <scope>NUCLEOTIDE SEQUENCE</scope>
    <source>
        <strain evidence="4">M6</strain>
    </source>
</reference>
<gene>
    <name evidence="4" type="ORF">JKK62_09265</name>
</gene>
<organism evidence="4 5">
    <name type="scientific">Ruminococcus difficilis</name>
    <dbReference type="NCBI Taxonomy" id="2763069"/>
    <lineage>
        <taxon>Bacteria</taxon>
        <taxon>Bacillati</taxon>
        <taxon>Bacillota</taxon>
        <taxon>Clostridia</taxon>
        <taxon>Eubacteriales</taxon>
        <taxon>Oscillospiraceae</taxon>
        <taxon>Ruminococcus</taxon>
    </lineage>
</organism>
<dbReference type="Proteomes" id="UP000633365">
    <property type="component" value="Unassembled WGS sequence"/>
</dbReference>
<evidence type="ECO:0000313" key="4">
    <source>
        <dbReference type="EMBL" id="MBK6088833.1"/>
    </source>
</evidence>
<sequence length="311" mass="35794">MAIYHLEAKAVSRGSGRSAVAAAAYMSCSEIHNEYDGIMHDFTRKRGLVWEQVFLPRNAPPEWKSRSVLWNAVEAAEKSKDSRLARELVVALPVELDKTQWVKLLTEYIQNNFVAEGMCADVAIHDTDGHNPHAHILLTVRPMDNKGRWQNKTEKEYLCVKNGEEKGFTSSEFLSAKSKGWEKQYQYFVGKKKVYMPPSEAEKHGYERVNKYPKSTRFGRQNPIAARWNSDEQLVVWREQWAQITNKYLDEANRADAHIDHRSYADRGLDVQPTIHEGYVARTIEQKGFVADRCAINRQIKADNALLRELK</sequence>
<evidence type="ECO:0000259" key="3">
    <source>
        <dbReference type="Pfam" id="PF03389"/>
    </source>
</evidence>
<dbReference type="Pfam" id="PF03389">
    <property type="entry name" value="MobA_MobL"/>
    <property type="match status" value="1"/>
</dbReference>
<feature type="non-terminal residue" evidence="4">
    <location>
        <position position="311"/>
    </location>
</feature>
<evidence type="ECO:0000256" key="2">
    <source>
        <dbReference type="ARBA" id="ARBA00022971"/>
    </source>
</evidence>
<dbReference type="RefSeq" id="WP_201427663.1">
    <property type="nucleotide sequence ID" value="NZ_JAEQMG010000089.1"/>
</dbReference>
<keyword evidence="2" id="KW-0184">Conjugation</keyword>
<dbReference type="InterPro" id="IPR005053">
    <property type="entry name" value="MobA_MobL"/>
</dbReference>
<proteinExistence type="inferred from homology"/>
<feature type="domain" description="MobA/MobL protein" evidence="3">
    <location>
        <begin position="17"/>
        <end position="287"/>
    </location>
</feature>
<keyword evidence="5" id="KW-1185">Reference proteome</keyword>
<comment type="caution">
    <text evidence="4">The sequence shown here is derived from an EMBL/GenBank/DDBJ whole genome shotgun (WGS) entry which is preliminary data.</text>
</comment>
<comment type="similarity">
    <text evidence="1">Belongs to the MobA/MobL family.</text>
</comment>
<evidence type="ECO:0000256" key="1">
    <source>
        <dbReference type="ARBA" id="ARBA00010873"/>
    </source>
</evidence>
<name>A0A935C552_9FIRM</name>
<dbReference type="Gene3D" id="3.30.930.30">
    <property type="match status" value="1"/>
</dbReference>
<dbReference type="EMBL" id="JAEQMG010000089">
    <property type="protein sequence ID" value="MBK6088833.1"/>
    <property type="molecule type" value="Genomic_DNA"/>
</dbReference>
<evidence type="ECO:0000313" key="5">
    <source>
        <dbReference type="Proteomes" id="UP000633365"/>
    </source>
</evidence>
<protein>
    <submittedName>
        <fullName evidence="4">MobA/MobL family protein</fullName>
    </submittedName>
</protein>